<feature type="compositionally biased region" description="Polar residues" evidence="16">
    <location>
        <begin position="658"/>
        <end position="667"/>
    </location>
</feature>
<keyword evidence="15" id="KW-0175">Coiled coil</keyword>
<evidence type="ECO:0000256" key="8">
    <source>
        <dbReference type="ARBA" id="ARBA00022691"/>
    </source>
</evidence>
<evidence type="ECO:0000256" key="3">
    <source>
        <dbReference type="ARBA" id="ARBA00012182"/>
    </source>
</evidence>
<dbReference type="AlphaFoldDB" id="A0AA35NIR0"/>
<dbReference type="SUPFAM" id="SSF82199">
    <property type="entry name" value="SET domain"/>
    <property type="match status" value="1"/>
</dbReference>
<evidence type="ECO:0000256" key="5">
    <source>
        <dbReference type="ARBA" id="ARBA00022454"/>
    </source>
</evidence>
<dbReference type="CDD" id="cd20072">
    <property type="entry name" value="SET_SET1"/>
    <property type="match status" value="1"/>
</dbReference>
<dbReference type="GO" id="GO:0140999">
    <property type="term" value="F:histone H3K4 trimethyltransferase activity"/>
    <property type="evidence" value="ECO:0007669"/>
    <property type="project" value="UniProtKB-EC"/>
</dbReference>
<dbReference type="GeneID" id="80918706"/>
<dbReference type="SMART" id="SM00317">
    <property type="entry name" value="SET"/>
    <property type="match status" value="1"/>
</dbReference>
<dbReference type="InterPro" id="IPR017111">
    <property type="entry name" value="Set1_fungi"/>
</dbReference>
<keyword evidence="5 14" id="KW-0158">Chromosome</keyword>
<evidence type="ECO:0000256" key="16">
    <source>
        <dbReference type="SAM" id="MobiDB-lite"/>
    </source>
</evidence>
<feature type="region of interest" description="Disordered" evidence="16">
    <location>
        <begin position="1"/>
        <end position="122"/>
    </location>
</feature>
<feature type="compositionally biased region" description="Low complexity" evidence="16">
    <location>
        <begin position="37"/>
        <end position="46"/>
    </location>
</feature>
<evidence type="ECO:0000256" key="12">
    <source>
        <dbReference type="ARBA" id="ARBA00047583"/>
    </source>
</evidence>
<accession>A0AA35NIR0</accession>
<feature type="coiled-coil region" evidence="15">
    <location>
        <begin position="573"/>
        <end position="600"/>
    </location>
</feature>
<comment type="subcellular location">
    <subcellularLocation>
        <location evidence="2">Chromosome</location>
    </subcellularLocation>
    <subcellularLocation>
        <location evidence="1 14">Nucleus</location>
    </subcellularLocation>
</comment>
<feature type="domain" description="Post-SET" evidence="18">
    <location>
        <begin position="1065"/>
        <end position="1081"/>
    </location>
</feature>
<evidence type="ECO:0000313" key="20">
    <source>
        <dbReference type="Proteomes" id="UP001161438"/>
    </source>
</evidence>
<feature type="domain" description="SET" evidence="17">
    <location>
        <begin position="939"/>
        <end position="1056"/>
    </location>
</feature>
<keyword evidence="10 14" id="KW-0539">Nucleus</keyword>
<dbReference type="InterPro" id="IPR003616">
    <property type="entry name" value="Post-SET_dom"/>
</dbReference>
<evidence type="ECO:0000259" key="18">
    <source>
        <dbReference type="PROSITE" id="PS50868"/>
    </source>
</evidence>
<dbReference type="Proteomes" id="UP001161438">
    <property type="component" value="Chromosome 8"/>
</dbReference>
<keyword evidence="20" id="KW-1185">Reference proteome</keyword>
<evidence type="ECO:0000256" key="9">
    <source>
        <dbReference type="ARBA" id="ARBA00022853"/>
    </source>
</evidence>
<protein>
    <recommendedName>
        <fullName evidence="4 14">Histone-lysine N-methyltransferase, H3 lysine-4 specific</fullName>
        <ecNumber evidence="3 14">2.1.1.354</ecNumber>
    </recommendedName>
</protein>
<dbReference type="InterPro" id="IPR001214">
    <property type="entry name" value="SET_dom"/>
</dbReference>
<proteinExistence type="predicted"/>
<keyword evidence="7 14" id="KW-0808">Transferase</keyword>
<dbReference type="CDD" id="cd12302">
    <property type="entry name" value="RRM_scSet1p_like"/>
    <property type="match status" value="1"/>
</dbReference>
<dbReference type="FunFam" id="2.170.270.10:FF:000056">
    <property type="entry name" value="Histone-lysine N-methyltransferase, H3 lysine-4 specific"/>
    <property type="match status" value="1"/>
</dbReference>
<keyword evidence="6 14" id="KW-0489">Methyltransferase</keyword>
<dbReference type="InterPro" id="IPR044570">
    <property type="entry name" value="Set1-like"/>
</dbReference>
<comment type="catalytic activity">
    <reaction evidence="11 14">
        <text>L-lysyl(4)-[histone H3] + 3 S-adenosyl-L-methionine = N(6),N(6),N(6)-trimethyl-L-lysyl(4)-[histone H3] + 3 S-adenosyl-L-homocysteine + 3 H(+)</text>
        <dbReference type="Rhea" id="RHEA:60260"/>
        <dbReference type="Rhea" id="RHEA-COMP:15537"/>
        <dbReference type="Rhea" id="RHEA-COMP:15547"/>
        <dbReference type="ChEBI" id="CHEBI:15378"/>
        <dbReference type="ChEBI" id="CHEBI:29969"/>
        <dbReference type="ChEBI" id="CHEBI:57856"/>
        <dbReference type="ChEBI" id="CHEBI:59789"/>
        <dbReference type="ChEBI" id="CHEBI:61961"/>
        <dbReference type="EC" id="2.1.1.354"/>
    </reaction>
</comment>
<dbReference type="Pfam" id="PF11767">
    <property type="entry name" value="SET_assoc"/>
    <property type="match status" value="1"/>
</dbReference>
<keyword evidence="8 14" id="KW-0949">S-adenosyl-L-methionine</keyword>
<dbReference type="Gene3D" id="3.30.70.330">
    <property type="match status" value="1"/>
</dbReference>
<dbReference type="InterPro" id="IPR012677">
    <property type="entry name" value="Nucleotide-bd_a/b_plait_sf"/>
</dbReference>
<keyword evidence="9 14" id="KW-0156">Chromatin regulator</keyword>
<evidence type="ECO:0000313" key="19">
    <source>
        <dbReference type="EMBL" id="CAI4039495.1"/>
    </source>
</evidence>
<dbReference type="InterPro" id="IPR024636">
    <property type="entry name" value="SET_assoc"/>
</dbReference>
<evidence type="ECO:0000256" key="6">
    <source>
        <dbReference type="ARBA" id="ARBA00022603"/>
    </source>
</evidence>
<dbReference type="PROSITE" id="PS50868">
    <property type="entry name" value="POST_SET"/>
    <property type="match status" value="1"/>
</dbReference>
<comment type="catalytic activity">
    <reaction evidence="13">
        <text>N(6),N(6)-dimethyl-L-lysyl(4)-[histone H3] + S-adenosyl-L-methionine = N(6),N(6),N(6)-trimethyl-L-lysyl(4)-[histone H3] + S-adenosyl-L-homocysteine + H(+)</text>
        <dbReference type="Rhea" id="RHEA:60272"/>
        <dbReference type="Rhea" id="RHEA-COMP:15537"/>
        <dbReference type="Rhea" id="RHEA-COMP:15540"/>
        <dbReference type="ChEBI" id="CHEBI:15378"/>
        <dbReference type="ChEBI" id="CHEBI:57856"/>
        <dbReference type="ChEBI" id="CHEBI:59789"/>
        <dbReference type="ChEBI" id="CHEBI:61961"/>
        <dbReference type="ChEBI" id="CHEBI:61976"/>
    </reaction>
</comment>
<dbReference type="InterPro" id="IPR046341">
    <property type="entry name" value="SET_dom_sf"/>
</dbReference>
<dbReference type="GO" id="GO:0045944">
    <property type="term" value="P:positive regulation of transcription by RNA polymerase II"/>
    <property type="evidence" value="ECO:0007669"/>
    <property type="project" value="UniProtKB-ARBA"/>
</dbReference>
<reference evidence="19" key="1">
    <citation type="submission" date="2022-10" db="EMBL/GenBank/DDBJ databases">
        <authorList>
            <person name="Byrne P K."/>
        </authorList>
    </citation>
    <scope>NUCLEOTIDE SEQUENCE</scope>
    <source>
        <strain evidence="19">IFO1815</strain>
    </source>
</reference>
<comment type="function">
    <text evidence="14">Catalytic component of the COMPASS (Set1C) complex that specifically mono-, di- and trimethylates histone H3 to form H3K4me1/2/3. COMPASS recognizes ubiquitinated H2B on one face of the nucleosome which stimulates the methylation of H3 on the opposing face.</text>
</comment>
<dbReference type="PANTHER" id="PTHR45814">
    <property type="entry name" value="HISTONE-LYSINE N-METHYLTRANSFERASE SETD1"/>
    <property type="match status" value="1"/>
</dbReference>
<feature type="compositionally biased region" description="Polar residues" evidence="16">
    <location>
        <begin position="68"/>
        <end position="120"/>
    </location>
</feature>
<dbReference type="Pfam" id="PF00856">
    <property type="entry name" value="SET"/>
    <property type="match status" value="1"/>
</dbReference>
<evidence type="ECO:0000256" key="1">
    <source>
        <dbReference type="ARBA" id="ARBA00004123"/>
    </source>
</evidence>
<dbReference type="SMART" id="SM00508">
    <property type="entry name" value="PostSET"/>
    <property type="match status" value="1"/>
</dbReference>
<dbReference type="RefSeq" id="XP_056082610.1">
    <property type="nucleotide sequence ID" value="XM_056222972.1"/>
</dbReference>
<feature type="compositionally biased region" description="Polar residues" evidence="16">
    <location>
        <begin position="10"/>
        <end position="36"/>
    </location>
</feature>
<organism evidence="19 20">
    <name type="scientific">Saccharomyces mikatae IFO 1815</name>
    <dbReference type="NCBI Taxonomy" id="226126"/>
    <lineage>
        <taxon>Eukaryota</taxon>
        <taxon>Fungi</taxon>
        <taxon>Dikarya</taxon>
        <taxon>Ascomycota</taxon>
        <taxon>Saccharomycotina</taxon>
        <taxon>Saccharomycetes</taxon>
        <taxon>Saccharomycetales</taxon>
        <taxon>Saccharomycetaceae</taxon>
        <taxon>Saccharomyces</taxon>
    </lineage>
</organism>
<evidence type="ECO:0000256" key="10">
    <source>
        <dbReference type="ARBA" id="ARBA00023242"/>
    </source>
</evidence>
<dbReference type="GO" id="GO:0005694">
    <property type="term" value="C:chromosome"/>
    <property type="evidence" value="ECO:0007669"/>
    <property type="project" value="UniProtKB-SubCell"/>
</dbReference>
<comment type="subunit">
    <text evidence="14">Component of the COMPASS (Set1C) complex.</text>
</comment>
<dbReference type="PANTHER" id="PTHR45814:SF2">
    <property type="entry name" value="HISTONE-LYSINE N-METHYLTRANSFERASE SETD1"/>
    <property type="match status" value="1"/>
</dbReference>
<dbReference type="Pfam" id="PF21569">
    <property type="entry name" value="SET1_RBD"/>
    <property type="match status" value="1"/>
</dbReference>
<feature type="region of interest" description="Disordered" evidence="16">
    <location>
        <begin position="621"/>
        <end position="712"/>
    </location>
</feature>
<dbReference type="EMBL" id="OX365764">
    <property type="protein sequence ID" value="CAI4039495.1"/>
    <property type="molecule type" value="Genomic_DNA"/>
</dbReference>
<evidence type="ECO:0000256" key="15">
    <source>
        <dbReference type="SAM" id="Coils"/>
    </source>
</evidence>
<dbReference type="GO" id="GO:0048188">
    <property type="term" value="C:Set1C/COMPASS complex"/>
    <property type="evidence" value="ECO:0007669"/>
    <property type="project" value="InterPro"/>
</dbReference>
<evidence type="ECO:0000256" key="13">
    <source>
        <dbReference type="ARBA" id="ARBA00049129"/>
    </source>
</evidence>
<dbReference type="EC" id="2.1.1.354" evidence="3 14"/>
<dbReference type="GO" id="GO:0032259">
    <property type="term" value="P:methylation"/>
    <property type="evidence" value="ECO:0007669"/>
    <property type="project" value="UniProtKB-KW"/>
</dbReference>
<evidence type="ECO:0000256" key="7">
    <source>
        <dbReference type="ARBA" id="ARBA00022679"/>
    </source>
</evidence>
<feature type="compositionally biased region" description="Basic and acidic residues" evidence="16">
    <location>
        <begin position="52"/>
        <end position="67"/>
    </location>
</feature>
<dbReference type="PROSITE" id="PS51572">
    <property type="entry name" value="SAM_MT43_1"/>
    <property type="match status" value="1"/>
</dbReference>
<name>A0AA35NIR0_SACMI</name>
<feature type="compositionally biased region" description="Basic and acidic residues" evidence="16">
    <location>
        <begin position="869"/>
        <end position="891"/>
    </location>
</feature>
<comment type="catalytic activity">
    <reaction evidence="12">
        <text>N(6)-methyl-L-lysyl(4)-[histone H3] + S-adenosyl-L-methionine = N(6),N(6)-dimethyl-L-lysyl(4)-[histone H3] + S-adenosyl-L-homocysteine + H(+)</text>
        <dbReference type="Rhea" id="RHEA:60268"/>
        <dbReference type="Rhea" id="RHEA-COMP:15540"/>
        <dbReference type="Rhea" id="RHEA-COMP:15543"/>
        <dbReference type="ChEBI" id="CHEBI:15378"/>
        <dbReference type="ChEBI" id="CHEBI:57856"/>
        <dbReference type="ChEBI" id="CHEBI:59789"/>
        <dbReference type="ChEBI" id="CHEBI:61929"/>
        <dbReference type="ChEBI" id="CHEBI:61976"/>
    </reaction>
</comment>
<evidence type="ECO:0000256" key="14">
    <source>
        <dbReference type="PIRNR" id="PIRNR037104"/>
    </source>
</evidence>
<dbReference type="PIRSF" id="PIRSF037104">
    <property type="entry name" value="Histone_H3-K4_mtfrase_Set1_fun"/>
    <property type="match status" value="1"/>
</dbReference>
<dbReference type="InterPro" id="IPR024657">
    <property type="entry name" value="COMPASS_Set1_N-SET"/>
</dbReference>
<sequence length="1081" mass="124292">MSGYYRRTHPSSGSYRHSQEKPQYSRSGQYQYPTEHSYQQYPSQYSQRRRYNHSDVSRRRYNDEHSHSPTNGSSRHSYYATESSESGAYVNSNSDIDNRRGLSQSRYSNNNSHIAPSSTSERLRTDSALLLQQRPPPVLRYNTDVLKSKFHYFDPTKGEFFNKDKMFSWKAADKEFSETGYYVVKELQDGQYKFKVKHRHPEIKALDPRNEDGILTNGKVASHRKCRKSLVLLPRISYDRYSLGPPPPCEIVVYPAQDSTTTSIQDISIKNYFKKYGEISHFEAFNDPTSALPLHVYLIKYTSSDGSINEAAKSAFNAVRKHELSGCFIMGFRFEVILNKHSILNDIISKFVEINVKNLQKLQESMKKAKDKEAEKGKVKEAQGKDISLPKEPKVDTLSHSSGHEKRIPYDLLGVVNNRPVLHVSKIFVAKHRFRIEDFKFKLRGYRCARFIDHTTGIYIVFDDIAHAQTCSNAESGKLTIMSRSRRIPILIKFHLILPRFQNRTRFNKSGSLPISAHAPIKYESREEFIGATAKQILKDLEKALHVDIKKRLIGPTVFDTLDHANFPELLARREINEKKKKQEIASKIAEDELKRKEEVKRDFDLFGLYGGYAKSNKRNLKRRNSLTMDHNLKRKKLSKGIKPMAHFLNEETDSKESTPLNDSGISRVSKVEDEEDENMTSSSSSEEEEEEVTDKKFKSESEPTTPESDHLQAVKSLVSDQNESADLLDTPLMYKPTATEIPEPVYPPEEYDLKYSQALSPLDLQNAIKDEEDIHILKQLLSSYTPTVISNTGAILEYKTWKSRRQALEEQKASDWQIEHNGTSFDSELQPTCSFKAEGFRKIADKLKVNYLPHRRRIHQPLNTVNIHNEKNEYTPDLSQREESSNKEPSDSIPQEVSSSRDNRASNRRFQQDIEAQKAAIGTESELLSLNQLNKRKKPVMFARSAIHNWGLYALDSIAAKEMIIEYVGERIRQPVAEMRERRYLKNGIGSSYLFRVDENTVIDATKKGGIARFINHCCDPNCTAKIIKVGGRRRIVIYALRDIGASEELTYDYKFEREKDDEERLPCLCGAPNCKGFLN</sequence>
<dbReference type="Gene3D" id="2.170.270.10">
    <property type="entry name" value="SET domain"/>
    <property type="match status" value="1"/>
</dbReference>
<gene>
    <name evidence="19" type="primary">SMKI08G1620</name>
    <name evidence="19" type="ORF">SMKI_08G1620</name>
</gene>
<evidence type="ECO:0000256" key="4">
    <source>
        <dbReference type="ARBA" id="ARBA00015839"/>
    </source>
</evidence>
<feature type="compositionally biased region" description="Basic and acidic residues" evidence="16">
    <location>
        <begin position="694"/>
        <end position="712"/>
    </location>
</feature>
<evidence type="ECO:0000259" key="17">
    <source>
        <dbReference type="PROSITE" id="PS50280"/>
    </source>
</evidence>
<feature type="region of interest" description="Disordered" evidence="16">
    <location>
        <begin position="863"/>
        <end position="908"/>
    </location>
</feature>
<evidence type="ECO:0000256" key="11">
    <source>
        <dbReference type="ARBA" id="ARBA00047571"/>
    </source>
</evidence>
<dbReference type="Pfam" id="PF11764">
    <property type="entry name" value="N-SET"/>
    <property type="match status" value="1"/>
</dbReference>
<dbReference type="InterPro" id="IPR048669">
    <property type="entry name" value="SET1_RBD"/>
</dbReference>
<dbReference type="PROSITE" id="PS50280">
    <property type="entry name" value="SET"/>
    <property type="match status" value="1"/>
</dbReference>
<evidence type="ECO:0000256" key="2">
    <source>
        <dbReference type="ARBA" id="ARBA00004286"/>
    </source>
</evidence>
<dbReference type="SMART" id="SM01291">
    <property type="entry name" value="N-SET"/>
    <property type="match status" value="1"/>
</dbReference>